<dbReference type="HOGENOM" id="CLU_000445_43_2_11"/>
<evidence type="ECO:0000256" key="2">
    <source>
        <dbReference type="SAM" id="MobiDB-lite"/>
    </source>
</evidence>
<dbReference type="InterPro" id="IPR052016">
    <property type="entry name" value="Bact_Sigma-Reg"/>
</dbReference>
<keyword evidence="5" id="KW-1185">Reference proteome</keyword>
<dbReference type="Gene3D" id="3.30.565.10">
    <property type="entry name" value="Histidine kinase-like ATPase, C-terminal domain"/>
    <property type="match status" value="1"/>
</dbReference>
<protein>
    <submittedName>
        <fullName evidence="4">Protein serine/threonine phosphatase</fullName>
    </submittedName>
</protein>
<dbReference type="Proteomes" id="UP000000628">
    <property type="component" value="Chromosome"/>
</dbReference>
<feature type="region of interest" description="Disordered" evidence="2">
    <location>
        <begin position="80"/>
        <end position="101"/>
    </location>
</feature>
<dbReference type="InterPro" id="IPR036457">
    <property type="entry name" value="PPM-type-like_dom_sf"/>
</dbReference>
<dbReference type="eggNOG" id="COG2172">
    <property type="taxonomic scope" value="Bacteria"/>
</dbReference>
<dbReference type="STRING" id="471856.Jden_2418"/>
<accession>C7R2Q9</accession>
<evidence type="ECO:0000313" key="4">
    <source>
        <dbReference type="EMBL" id="ACV10050.1"/>
    </source>
</evidence>
<proteinExistence type="predicted"/>
<evidence type="ECO:0000256" key="1">
    <source>
        <dbReference type="ARBA" id="ARBA00022801"/>
    </source>
</evidence>
<organism evidence="4 5">
    <name type="scientific">Jonesia denitrificans (strain ATCC 14870 / DSM 20603 / BCRC 15368 / CIP 55.134 / JCM 11481 / NBRC 15587 / NCTC 10816 / Prevot 55134)</name>
    <name type="common">Listeria denitrificans</name>
    <dbReference type="NCBI Taxonomy" id="471856"/>
    <lineage>
        <taxon>Bacteria</taxon>
        <taxon>Bacillati</taxon>
        <taxon>Actinomycetota</taxon>
        <taxon>Actinomycetes</taxon>
        <taxon>Micrococcales</taxon>
        <taxon>Jonesiaceae</taxon>
        <taxon>Jonesia</taxon>
    </lineage>
</organism>
<dbReference type="InterPro" id="IPR001932">
    <property type="entry name" value="PPM-type_phosphatase-like_dom"/>
</dbReference>
<dbReference type="InterPro" id="IPR036890">
    <property type="entry name" value="HATPase_C_sf"/>
</dbReference>
<name>C7R2Q9_JONDD</name>
<sequence>MGVPPQDRTMNVHISGELAPEIEDSPVPYVLLKGEFSPPVVEASNRAFRELLGVDSTPSGQTFNDLKITLRRQDKRTGNIETWGPQASRRGSGGGSAVSTRHIPSPAEALWRHGEEVRSHQVLRGEVWTADLVHSEGSWGIVQAVIAPLATSPGASQRWVVQFLPLTGFDEAFGYAAPAAERALDALSQISELLSAESQTSPLAEISRILEATFPVDWVGFFLEGKGLEYSETIRPPARPRHRGDYRSRDVDGSGAVDPVLQVLVGKRIDPVLLPCGFDAEESTRTRAFMDHLDDVWDVHGFTPRGPLIIQAILGRSGVLGAIVMACPETNELGEPFEVPDLGTESLKVLSAVSRRIGTTLDNARLYKHEHELAEALQQSMLPTQVDVAGLDVWTYYAPSNEHARVGGDWYDILYVDEQTVGVVVGDVVGHDLEAAAAMGQLRSITRSYAFDRVSASKVIERVDRLVDGLDIPRQASMVYGRLRESKSRGTWQLEYARAGHLPPILVRDGEAILLDDAGGGLIGFLPRPRSSATIRLRPGDVVLFYTDGLIERRDRSMQAGVKELQEFAQTVPQCAADQWGELLLRALADAPEDDVALVVVRIPVRDELSVQGMDLARSYRATFPGDPSSVARARHVIMRLCDEWDKPHTTFAELVMSELAANAVLHGYGQFALRVYDLGEDLRIEVEDQNPIGPIRMDGHGDRYGGYGVKIVDRLANWGWSPKGAGKVVWAHVPVTQERGAPEVR</sequence>
<dbReference type="GO" id="GO:0016791">
    <property type="term" value="F:phosphatase activity"/>
    <property type="evidence" value="ECO:0007669"/>
    <property type="project" value="TreeGrafter"/>
</dbReference>
<dbReference type="CDD" id="cd16936">
    <property type="entry name" value="HATPase_RsbW-like"/>
    <property type="match status" value="1"/>
</dbReference>
<evidence type="ECO:0000313" key="5">
    <source>
        <dbReference type="Proteomes" id="UP000000628"/>
    </source>
</evidence>
<dbReference type="SUPFAM" id="SSF81606">
    <property type="entry name" value="PP2C-like"/>
    <property type="match status" value="1"/>
</dbReference>
<reference evidence="4 5" key="1">
    <citation type="journal article" date="2009" name="Stand. Genomic Sci.">
        <title>Complete genome sequence of Jonesia denitrificans type strain (Prevot 55134).</title>
        <authorList>
            <person name="Pukall R."/>
            <person name="Gehrich-Schroter G."/>
            <person name="Lapidus A."/>
            <person name="Nolan M."/>
            <person name="Glavina Del Rio T."/>
            <person name="Lucas S."/>
            <person name="Chen F."/>
            <person name="Tice H."/>
            <person name="Pitluck S."/>
            <person name="Cheng J.F."/>
            <person name="Copeland A."/>
            <person name="Saunders E."/>
            <person name="Brettin T."/>
            <person name="Detter J.C."/>
            <person name="Bruce D."/>
            <person name="Goodwin L."/>
            <person name="Pati A."/>
            <person name="Ivanova N."/>
            <person name="Mavromatis K."/>
            <person name="Ovchinnikova G."/>
            <person name="Chen A."/>
            <person name="Palaniappan K."/>
            <person name="Land M."/>
            <person name="Hauser L."/>
            <person name="Chang Y.J."/>
            <person name="Jeffries C.D."/>
            <person name="Chain P."/>
            <person name="Goker M."/>
            <person name="Bristow J."/>
            <person name="Eisen J.A."/>
            <person name="Markowitz V."/>
            <person name="Hugenholtz P."/>
            <person name="Kyrpides N.C."/>
            <person name="Klenk H.P."/>
            <person name="Han C."/>
        </authorList>
    </citation>
    <scope>NUCLEOTIDE SEQUENCE [LARGE SCALE GENOMIC DNA]</scope>
    <source>
        <strain evidence="5">ATCC 14870 / DSM 20603 / BCRC 15368 / CIP 55.134 / JCM 11481 / NBRC 15587 / NCTC 10816 / Prevot 55134</strain>
    </source>
</reference>
<dbReference type="PANTHER" id="PTHR43156:SF2">
    <property type="entry name" value="STAGE II SPORULATION PROTEIN E"/>
    <property type="match status" value="1"/>
</dbReference>
<dbReference type="PANTHER" id="PTHR43156">
    <property type="entry name" value="STAGE II SPORULATION PROTEIN E-RELATED"/>
    <property type="match status" value="1"/>
</dbReference>
<dbReference type="OrthoDB" id="319881at2"/>
<feature type="domain" description="PPM-type phosphatase" evidence="3">
    <location>
        <begin position="391"/>
        <end position="603"/>
    </location>
</feature>
<dbReference type="SMART" id="SM00331">
    <property type="entry name" value="PP2C_SIG"/>
    <property type="match status" value="1"/>
</dbReference>
<evidence type="ECO:0000259" key="3">
    <source>
        <dbReference type="SMART" id="SM00331"/>
    </source>
</evidence>
<dbReference type="KEGG" id="jde:Jden_2418"/>
<dbReference type="AlphaFoldDB" id="C7R2Q9"/>
<dbReference type="Gene3D" id="3.60.40.10">
    <property type="entry name" value="PPM-type phosphatase domain"/>
    <property type="match status" value="1"/>
</dbReference>
<dbReference type="EMBL" id="CP001706">
    <property type="protein sequence ID" value="ACV10050.1"/>
    <property type="molecule type" value="Genomic_DNA"/>
</dbReference>
<gene>
    <name evidence="4" type="ordered locus">Jden_2418</name>
</gene>
<dbReference type="eggNOG" id="COG2208">
    <property type="taxonomic scope" value="Bacteria"/>
</dbReference>
<keyword evidence="1" id="KW-0378">Hydrolase</keyword>
<dbReference type="Pfam" id="PF07228">
    <property type="entry name" value="SpoIIE"/>
    <property type="match status" value="1"/>
</dbReference>